<sequence length="579" mass="62384">MILVFVENSYFTPDVYFSSTGDLQISKESSKENLEQPVSFVYDSLIDELGNPSLFDNLTYLIKNQSSSFQLFTSTAQVIDNLGAFADLAAGKIKTGYLETEYQVVKNTLLAKNIFTESYSSLLTTTYQLLATNISVREKITSPVIETGDLVATGTAKLAKVETNVVKPKDGDLILDLSSSNQASTSEVKNDDKGPMAKLIIRGLEGKSVAIIDPAGNASFSGQLAGNSLLINSDATISGQLTAENIRGNELDISGNLSASQASLSGKLIAKEVEAENINTLEQNIASLSHGFTDLNDNNNGTMEQLSNDVNEIQKLLAEIKNQPLSDPQYYQNLDNNQPITDYRQPITDLTVTGSSNLYNLSVTGSGTIGDLLIENNSILSLAWDLKLSALSTIKLFEDAVVISKDGTITTKGTLIAQAGIKTNKIEPLNEAELVTINRLAVNNLTITDKYLQSTPASGVIAASDNFNQNGISTPAIETKSTSAGNGSLPENSQEVIIYNDNVIADSLIYLTPTSPTPSSTILTVVKKESCNSIINTSEVNDDNKNTSEVNDLSCRPHFKVAVDKPESFPILFNWLIIN</sequence>
<evidence type="ECO:0000313" key="2">
    <source>
        <dbReference type="Proteomes" id="UP000178040"/>
    </source>
</evidence>
<reference evidence="1 2" key="1">
    <citation type="journal article" date="2016" name="Nat. Commun.">
        <title>Thousands of microbial genomes shed light on interconnected biogeochemical processes in an aquifer system.</title>
        <authorList>
            <person name="Anantharaman K."/>
            <person name="Brown C.T."/>
            <person name="Hug L.A."/>
            <person name="Sharon I."/>
            <person name="Castelle C.J."/>
            <person name="Probst A.J."/>
            <person name="Thomas B.C."/>
            <person name="Singh A."/>
            <person name="Wilkins M.J."/>
            <person name="Karaoz U."/>
            <person name="Brodie E.L."/>
            <person name="Williams K.H."/>
            <person name="Hubbard S.S."/>
            <person name="Banfield J.F."/>
        </authorList>
    </citation>
    <scope>NUCLEOTIDE SEQUENCE [LARGE SCALE GENOMIC DNA]</scope>
</reference>
<dbReference type="AlphaFoldDB" id="A0A1F7IIW7"/>
<gene>
    <name evidence="1" type="ORF">A3B40_01845</name>
</gene>
<dbReference type="EMBL" id="MGAI01000056">
    <property type="protein sequence ID" value="OGK43315.1"/>
    <property type="molecule type" value="Genomic_DNA"/>
</dbReference>
<comment type="caution">
    <text evidence="1">The sequence shown here is derived from an EMBL/GenBank/DDBJ whole genome shotgun (WGS) entry which is preliminary data.</text>
</comment>
<organism evidence="1 2">
    <name type="scientific">Candidatus Roizmanbacteria bacterium RIFCSPLOWO2_01_FULL_37_16</name>
    <dbReference type="NCBI Taxonomy" id="1802058"/>
    <lineage>
        <taxon>Bacteria</taxon>
        <taxon>Candidatus Roizmaniibacteriota</taxon>
    </lineage>
</organism>
<proteinExistence type="predicted"/>
<protein>
    <submittedName>
        <fullName evidence="1">Uncharacterized protein</fullName>
    </submittedName>
</protein>
<evidence type="ECO:0000313" key="1">
    <source>
        <dbReference type="EMBL" id="OGK43315.1"/>
    </source>
</evidence>
<accession>A0A1F7IIW7</accession>
<dbReference type="Proteomes" id="UP000178040">
    <property type="component" value="Unassembled WGS sequence"/>
</dbReference>
<name>A0A1F7IIW7_9BACT</name>